<evidence type="ECO:0000313" key="2">
    <source>
        <dbReference type="EMBL" id="HIW79613.1"/>
    </source>
</evidence>
<evidence type="ECO:0000256" key="1">
    <source>
        <dbReference type="SAM" id="SignalP"/>
    </source>
</evidence>
<keyword evidence="1" id="KW-0732">Signal</keyword>
<feature type="signal peptide" evidence="1">
    <location>
        <begin position="1"/>
        <end position="22"/>
    </location>
</feature>
<comment type="caution">
    <text evidence="2">The sequence shown here is derived from an EMBL/GenBank/DDBJ whole genome shotgun (WGS) entry which is preliminary data.</text>
</comment>
<organism evidence="2 3">
    <name type="scientific">Candidatus Bilophila faecipullorum</name>
    <dbReference type="NCBI Taxonomy" id="2838482"/>
    <lineage>
        <taxon>Bacteria</taxon>
        <taxon>Pseudomonadati</taxon>
        <taxon>Thermodesulfobacteriota</taxon>
        <taxon>Desulfovibrionia</taxon>
        <taxon>Desulfovibrionales</taxon>
        <taxon>Desulfovibrionaceae</taxon>
        <taxon>Bilophila</taxon>
    </lineage>
</organism>
<protein>
    <recommendedName>
        <fullName evidence="4">Lipoprotein</fullName>
    </recommendedName>
</protein>
<gene>
    <name evidence="2" type="ORF">H9874_10800</name>
</gene>
<proteinExistence type="predicted"/>
<accession>A0A9D1R349</accession>
<sequence>MKKLRWMIPALCCLALSLPGCGKKGDPVPQDAKNMFAWKSADAAFTANGCLAISALMSGAARNVDLFAIELEPLAPSPDSALPAELQTPQDTCEGCPFTPRETAELTPQEVIPGDKGTRFRFTYCPEMKAAAYRWRLIAQNVFMSFPYALTPIKTLR</sequence>
<evidence type="ECO:0008006" key="4">
    <source>
        <dbReference type="Google" id="ProtNLM"/>
    </source>
</evidence>
<feature type="chain" id="PRO_5039290599" description="Lipoprotein" evidence="1">
    <location>
        <begin position="23"/>
        <end position="157"/>
    </location>
</feature>
<reference evidence="2" key="2">
    <citation type="submission" date="2021-04" db="EMBL/GenBank/DDBJ databases">
        <authorList>
            <person name="Gilroy R."/>
        </authorList>
    </citation>
    <scope>NUCLEOTIDE SEQUENCE</scope>
    <source>
        <strain evidence="2">ChiSxjej5B17-1746</strain>
    </source>
</reference>
<name>A0A9D1R349_9BACT</name>
<reference evidence="2" key="1">
    <citation type="journal article" date="2021" name="PeerJ">
        <title>Extensive microbial diversity within the chicken gut microbiome revealed by metagenomics and culture.</title>
        <authorList>
            <person name="Gilroy R."/>
            <person name="Ravi A."/>
            <person name="Getino M."/>
            <person name="Pursley I."/>
            <person name="Horton D.L."/>
            <person name="Alikhan N.F."/>
            <person name="Baker D."/>
            <person name="Gharbi K."/>
            <person name="Hall N."/>
            <person name="Watson M."/>
            <person name="Adriaenssens E.M."/>
            <person name="Foster-Nyarko E."/>
            <person name="Jarju S."/>
            <person name="Secka A."/>
            <person name="Antonio M."/>
            <person name="Oren A."/>
            <person name="Chaudhuri R.R."/>
            <person name="La Ragione R."/>
            <person name="Hildebrand F."/>
            <person name="Pallen M.J."/>
        </authorList>
    </citation>
    <scope>NUCLEOTIDE SEQUENCE</scope>
    <source>
        <strain evidence="2">ChiSxjej5B17-1746</strain>
    </source>
</reference>
<evidence type="ECO:0000313" key="3">
    <source>
        <dbReference type="Proteomes" id="UP000824264"/>
    </source>
</evidence>
<dbReference type="AlphaFoldDB" id="A0A9D1R349"/>
<dbReference type="EMBL" id="DXGI01000401">
    <property type="protein sequence ID" value="HIW79613.1"/>
    <property type="molecule type" value="Genomic_DNA"/>
</dbReference>
<dbReference type="Proteomes" id="UP000824264">
    <property type="component" value="Unassembled WGS sequence"/>
</dbReference>